<evidence type="ECO:0000313" key="2">
    <source>
        <dbReference type="Proteomes" id="UP000799444"/>
    </source>
</evidence>
<reference evidence="1" key="1">
    <citation type="journal article" date="2020" name="Stud. Mycol.">
        <title>101 Dothideomycetes genomes: a test case for predicting lifestyles and emergence of pathogens.</title>
        <authorList>
            <person name="Haridas S."/>
            <person name="Albert R."/>
            <person name="Binder M."/>
            <person name="Bloem J."/>
            <person name="Labutti K."/>
            <person name="Salamov A."/>
            <person name="Andreopoulos B."/>
            <person name="Baker S."/>
            <person name="Barry K."/>
            <person name="Bills G."/>
            <person name="Bluhm B."/>
            <person name="Cannon C."/>
            <person name="Castanera R."/>
            <person name="Culley D."/>
            <person name="Daum C."/>
            <person name="Ezra D."/>
            <person name="Gonzalez J."/>
            <person name="Henrissat B."/>
            <person name="Kuo A."/>
            <person name="Liang C."/>
            <person name="Lipzen A."/>
            <person name="Lutzoni F."/>
            <person name="Magnuson J."/>
            <person name="Mondo S."/>
            <person name="Nolan M."/>
            <person name="Ohm R."/>
            <person name="Pangilinan J."/>
            <person name="Park H.-J."/>
            <person name="Ramirez L."/>
            <person name="Alfaro M."/>
            <person name="Sun H."/>
            <person name="Tritt A."/>
            <person name="Yoshinaga Y."/>
            <person name="Zwiers L.-H."/>
            <person name="Turgeon B."/>
            <person name="Goodwin S."/>
            <person name="Spatafora J."/>
            <person name="Crous P."/>
            <person name="Grigoriev I."/>
        </authorList>
    </citation>
    <scope>NUCLEOTIDE SEQUENCE</scope>
    <source>
        <strain evidence="1">CBS 125425</strain>
    </source>
</reference>
<comment type="caution">
    <text evidence="1">The sequence shown here is derived from an EMBL/GenBank/DDBJ whole genome shotgun (WGS) entry which is preliminary data.</text>
</comment>
<accession>A0A9P4R4H4</accession>
<evidence type="ECO:0000313" key="1">
    <source>
        <dbReference type="EMBL" id="KAF2736311.1"/>
    </source>
</evidence>
<proteinExistence type="predicted"/>
<gene>
    <name evidence="1" type="ORF">EJ04DRAFT_551372</name>
</gene>
<dbReference type="AlphaFoldDB" id="A0A9P4R4H4"/>
<name>A0A9P4R4H4_9PLEO</name>
<keyword evidence="2" id="KW-1185">Reference proteome</keyword>
<dbReference type="EMBL" id="ML996126">
    <property type="protein sequence ID" value="KAF2736311.1"/>
    <property type="molecule type" value="Genomic_DNA"/>
</dbReference>
<dbReference type="Proteomes" id="UP000799444">
    <property type="component" value="Unassembled WGS sequence"/>
</dbReference>
<dbReference type="OrthoDB" id="3801394at2759"/>
<sequence>MEYDLDLRLNQTNTNVSSHDCIIRYHSDHYPQSFEDEEPGQICIRFTWKDRFLVNGKGEVDRLFPTGHALSSRWHIRTFLRNDSHADVYCVSDMTKVWSMTRKTYQSSAQYLDKKIEAHVFFRKYYGNSKTFAKRHKNRLQNSANFIASFWDDGRNVIIVEVPKLAVVFQSKQNKIEFPILGDRNKCTTVTAYQRRRLRGRASYAQVASAQTGESKITMRCTKLHSNSIKGELSHAINAQPESETSHKDTGQKERFDDEFWRFVKSKTAMTEWEWWLEFASLLDIMEDFHRCRSFWYITERKGWPSMYYNEVLQNHGTKSSGLKQSAKEVSITTTSFAMAFERTLLLSLTLMEMVVPSDYLTIEEQELFIWTWMFKLLFEVHRTYSNDASISLEGSQRLKKMRPIIRSQLVDDDGSKRIKRYVNDDFLGSLLVAGVPDISSFRFSSSKAKMRKAITRAEKILPPCMRATLMESSVPIQSHLPFQHHKTCKARRRS</sequence>
<protein>
    <submittedName>
        <fullName evidence="1">Uncharacterized protein</fullName>
    </submittedName>
</protein>
<organism evidence="1 2">
    <name type="scientific">Polyplosphaeria fusca</name>
    <dbReference type="NCBI Taxonomy" id="682080"/>
    <lineage>
        <taxon>Eukaryota</taxon>
        <taxon>Fungi</taxon>
        <taxon>Dikarya</taxon>
        <taxon>Ascomycota</taxon>
        <taxon>Pezizomycotina</taxon>
        <taxon>Dothideomycetes</taxon>
        <taxon>Pleosporomycetidae</taxon>
        <taxon>Pleosporales</taxon>
        <taxon>Tetraplosphaeriaceae</taxon>
        <taxon>Polyplosphaeria</taxon>
    </lineage>
</organism>